<evidence type="ECO:0000259" key="1">
    <source>
        <dbReference type="Pfam" id="PF13372"/>
    </source>
</evidence>
<proteinExistence type="predicted"/>
<dbReference type="Pfam" id="PF13372">
    <property type="entry name" value="Alginate_exp"/>
    <property type="match status" value="1"/>
</dbReference>
<feature type="domain" description="Alginate export" evidence="1">
    <location>
        <begin position="2"/>
        <end position="75"/>
    </location>
</feature>
<accession>A0ABW9AZH1</accession>
<gene>
    <name evidence="2" type="ORF">PQR57_27840</name>
</gene>
<name>A0ABW9AZH1_9BURK</name>
<evidence type="ECO:0000313" key="3">
    <source>
        <dbReference type="Proteomes" id="UP001629230"/>
    </source>
</evidence>
<dbReference type="InterPro" id="IPR025388">
    <property type="entry name" value="Alginate_export_dom"/>
</dbReference>
<dbReference type="RefSeq" id="WP_408179679.1">
    <property type="nucleotide sequence ID" value="NZ_JAQQEZ010000023.1"/>
</dbReference>
<evidence type="ECO:0000313" key="2">
    <source>
        <dbReference type="EMBL" id="MFM0004824.1"/>
    </source>
</evidence>
<organism evidence="2 3">
    <name type="scientific">Paraburkholderia dipogonis</name>
    <dbReference type="NCBI Taxonomy" id="1211383"/>
    <lineage>
        <taxon>Bacteria</taxon>
        <taxon>Pseudomonadati</taxon>
        <taxon>Pseudomonadota</taxon>
        <taxon>Betaproteobacteria</taxon>
        <taxon>Burkholderiales</taxon>
        <taxon>Burkholderiaceae</taxon>
        <taxon>Paraburkholderia</taxon>
    </lineage>
</organism>
<comment type="caution">
    <text evidence="2">The sequence shown here is derived from an EMBL/GenBank/DDBJ whole genome shotgun (WGS) entry which is preliminary data.</text>
</comment>
<sequence>MHVKPSITFKVSPKVTLITARGFQWHAIAADAIYSQGMALVPGTEGERTRWTGMYGQVRADWLVSSNVAPALEAVRTRT</sequence>
<reference evidence="2 3" key="1">
    <citation type="journal article" date="2024" name="Chem. Sci.">
        <title>Discovery of megapolipeptins by genome mining of a Burkholderiales bacteria collection.</title>
        <authorList>
            <person name="Paulo B.S."/>
            <person name="Recchia M.J.J."/>
            <person name="Lee S."/>
            <person name="Fergusson C.H."/>
            <person name="Romanowski S.B."/>
            <person name="Hernandez A."/>
            <person name="Krull N."/>
            <person name="Liu D.Y."/>
            <person name="Cavanagh H."/>
            <person name="Bos A."/>
            <person name="Gray C.A."/>
            <person name="Murphy B.T."/>
            <person name="Linington R.G."/>
            <person name="Eustaquio A.S."/>
        </authorList>
    </citation>
    <scope>NUCLEOTIDE SEQUENCE [LARGE SCALE GENOMIC DNA]</scope>
    <source>
        <strain evidence="2 3">RL17-350-BIC-A</strain>
    </source>
</reference>
<protein>
    <submittedName>
        <fullName evidence="2">Alginate export family protein</fullName>
    </submittedName>
</protein>
<dbReference type="Proteomes" id="UP001629230">
    <property type="component" value="Unassembled WGS sequence"/>
</dbReference>
<keyword evidence="3" id="KW-1185">Reference proteome</keyword>
<dbReference type="EMBL" id="JAQQEZ010000023">
    <property type="protein sequence ID" value="MFM0004824.1"/>
    <property type="molecule type" value="Genomic_DNA"/>
</dbReference>